<feature type="domain" description="Cardiolipin synthase N-terminal" evidence="7">
    <location>
        <begin position="20"/>
        <end position="63"/>
    </location>
</feature>
<evidence type="ECO:0000256" key="1">
    <source>
        <dbReference type="ARBA" id="ARBA00004651"/>
    </source>
</evidence>
<evidence type="ECO:0000256" key="3">
    <source>
        <dbReference type="ARBA" id="ARBA00022692"/>
    </source>
</evidence>
<dbReference type="AlphaFoldDB" id="A0AAW6U952"/>
<keyword evidence="5 6" id="KW-0472">Membrane</keyword>
<feature type="transmembrane region" description="Helical" evidence="6">
    <location>
        <begin position="41"/>
        <end position="61"/>
    </location>
</feature>
<keyword evidence="9" id="KW-1185">Reference proteome</keyword>
<sequence length="73" mass="8364">MEKFIELLPLIIPLLLVQVVLVVYALLVLKKTKRVRGESRLLWILIIVFLNLAGPIIFLIYGRLDDDSSSDDE</sequence>
<comment type="subcellular location">
    <subcellularLocation>
        <location evidence="1">Cell membrane</location>
        <topology evidence="1">Multi-pass membrane protein</topology>
    </subcellularLocation>
</comment>
<dbReference type="GO" id="GO:0005886">
    <property type="term" value="C:plasma membrane"/>
    <property type="evidence" value="ECO:0007669"/>
    <property type="project" value="UniProtKB-SubCell"/>
</dbReference>
<gene>
    <name evidence="8" type="ORF">QJ521_06770</name>
</gene>
<feature type="transmembrane region" description="Helical" evidence="6">
    <location>
        <begin position="6"/>
        <end position="29"/>
    </location>
</feature>
<reference evidence="8" key="1">
    <citation type="submission" date="2023-05" db="EMBL/GenBank/DDBJ databases">
        <title>Mariniplasma microaerophilum sp. nov., a novel anaerobic mollicute isolated from terrestrial mud volcano, Taman Peninsula, Russia.</title>
        <authorList>
            <person name="Khomyakova M.A."/>
            <person name="Merkel A.Y."/>
            <person name="Slobodkin A.I."/>
        </authorList>
    </citation>
    <scope>NUCLEOTIDE SEQUENCE</scope>
    <source>
        <strain evidence="8">M4Ah</strain>
    </source>
</reference>
<evidence type="ECO:0000256" key="5">
    <source>
        <dbReference type="ARBA" id="ARBA00023136"/>
    </source>
</evidence>
<name>A0AAW6U952_9MOLU</name>
<dbReference type="Proteomes" id="UP001431532">
    <property type="component" value="Unassembled WGS sequence"/>
</dbReference>
<dbReference type="Pfam" id="PF13396">
    <property type="entry name" value="PLDc_N"/>
    <property type="match status" value="1"/>
</dbReference>
<keyword evidence="3 6" id="KW-0812">Transmembrane</keyword>
<keyword evidence="4 6" id="KW-1133">Transmembrane helix</keyword>
<comment type="caution">
    <text evidence="8">The sequence shown here is derived from an EMBL/GenBank/DDBJ whole genome shotgun (WGS) entry which is preliminary data.</text>
</comment>
<accession>A0AAW6U952</accession>
<protein>
    <submittedName>
        <fullName evidence="8">PLDc N-terminal domain-containing protein</fullName>
    </submittedName>
</protein>
<evidence type="ECO:0000256" key="4">
    <source>
        <dbReference type="ARBA" id="ARBA00022989"/>
    </source>
</evidence>
<evidence type="ECO:0000313" key="8">
    <source>
        <dbReference type="EMBL" id="MDI6453260.1"/>
    </source>
</evidence>
<proteinExistence type="predicted"/>
<organism evidence="8 9">
    <name type="scientific">Peloplasma aerotolerans</name>
    <dbReference type="NCBI Taxonomy" id="3044389"/>
    <lineage>
        <taxon>Bacteria</taxon>
        <taxon>Bacillati</taxon>
        <taxon>Mycoplasmatota</taxon>
        <taxon>Mollicutes</taxon>
        <taxon>Acholeplasmatales</taxon>
        <taxon>Acholeplasmataceae</taxon>
        <taxon>Peloplasma</taxon>
    </lineage>
</organism>
<evidence type="ECO:0000259" key="7">
    <source>
        <dbReference type="Pfam" id="PF13396"/>
    </source>
</evidence>
<dbReference type="RefSeq" id="WP_282839690.1">
    <property type="nucleotide sequence ID" value="NZ_JASCXW010000022.1"/>
</dbReference>
<evidence type="ECO:0000256" key="2">
    <source>
        <dbReference type="ARBA" id="ARBA00022475"/>
    </source>
</evidence>
<keyword evidence="2" id="KW-1003">Cell membrane</keyword>
<dbReference type="EMBL" id="JASCXW010000022">
    <property type="protein sequence ID" value="MDI6453260.1"/>
    <property type="molecule type" value="Genomic_DNA"/>
</dbReference>
<dbReference type="InterPro" id="IPR027379">
    <property type="entry name" value="CLS_N"/>
</dbReference>
<evidence type="ECO:0000313" key="9">
    <source>
        <dbReference type="Proteomes" id="UP001431532"/>
    </source>
</evidence>
<evidence type="ECO:0000256" key="6">
    <source>
        <dbReference type="SAM" id="Phobius"/>
    </source>
</evidence>